<feature type="signal peptide" evidence="1">
    <location>
        <begin position="1"/>
        <end position="34"/>
    </location>
</feature>
<dbReference type="Proteomes" id="UP000315017">
    <property type="component" value="Chromosome"/>
</dbReference>
<reference evidence="3 4" key="1">
    <citation type="submission" date="2019-02" db="EMBL/GenBank/DDBJ databases">
        <title>Deep-cultivation of Planctomycetes and their phenomic and genomic characterization uncovers novel biology.</title>
        <authorList>
            <person name="Wiegand S."/>
            <person name="Jogler M."/>
            <person name="Boedeker C."/>
            <person name="Pinto D."/>
            <person name="Vollmers J."/>
            <person name="Rivas-Marin E."/>
            <person name="Kohn T."/>
            <person name="Peeters S.H."/>
            <person name="Heuer A."/>
            <person name="Rast P."/>
            <person name="Oberbeckmann S."/>
            <person name="Bunk B."/>
            <person name="Jeske O."/>
            <person name="Meyerdierks A."/>
            <person name="Storesund J.E."/>
            <person name="Kallscheuer N."/>
            <person name="Luecker S."/>
            <person name="Lage O.M."/>
            <person name="Pohl T."/>
            <person name="Merkel B.J."/>
            <person name="Hornburger P."/>
            <person name="Mueller R.-W."/>
            <person name="Bruemmer F."/>
            <person name="Labrenz M."/>
            <person name="Spormann A.M."/>
            <person name="Op den Camp H."/>
            <person name="Overmann J."/>
            <person name="Amann R."/>
            <person name="Jetten M.S.M."/>
            <person name="Mascher T."/>
            <person name="Medema M.H."/>
            <person name="Devos D.P."/>
            <person name="Kaster A.-K."/>
            <person name="Ovreas L."/>
            <person name="Rohde M."/>
            <person name="Galperin M.Y."/>
            <person name="Jogler C."/>
        </authorList>
    </citation>
    <scope>NUCLEOTIDE SEQUENCE [LARGE SCALE GENOMIC DNA]</scope>
    <source>
        <strain evidence="3 4">ETA_A8</strain>
    </source>
</reference>
<dbReference type="EMBL" id="CP036274">
    <property type="protein sequence ID" value="QDU28124.1"/>
    <property type="molecule type" value="Genomic_DNA"/>
</dbReference>
<evidence type="ECO:0000313" key="3">
    <source>
        <dbReference type="EMBL" id="QDU28124.1"/>
    </source>
</evidence>
<accession>A0A517YD04</accession>
<keyword evidence="4" id="KW-1185">Reference proteome</keyword>
<dbReference type="Gene3D" id="3.40.50.1110">
    <property type="entry name" value="SGNH hydrolase"/>
    <property type="match status" value="1"/>
</dbReference>
<organism evidence="3 4">
    <name type="scientific">Anatilimnocola aggregata</name>
    <dbReference type="NCBI Taxonomy" id="2528021"/>
    <lineage>
        <taxon>Bacteria</taxon>
        <taxon>Pseudomonadati</taxon>
        <taxon>Planctomycetota</taxon>
        <taxon>Planctomycetia</taxon>
        <taxon>Pirellulales</taxon>
        <taxon>Pirellulaceae</taxon>
        <taxon>Anatilimnocola</taxon>
    </lineage>
</organism>
<dbReference type="GO" id="GO:0106435">
    <property type="term" value="F:carboxylesterase activity"/>
    <property type="evidence" value="ECO:0007669"/>
    <property type="project" value="UniProtKB-EC"/>
</dbReference>
<dbReference type="InterPro" id="IPR036514">
    <property type="entry name" value="SGNH_hydro_sf"/>
</dbReference>
<keyword evidence="3" id="KW-0378">Hydrolase</keyword>
<dbReference type="Pfam" id="PF13472">
    <property type="entry name" value="Lipase_GDSL_2"/>
    <property type="match status" value="1"/>
</dbReference>
<dbReference type="PANTHER" id="PTHR30383:SF5">
    <property type="entry name" value="SGNH HYDROLASE-TYPE ESTERASE DOMAIN-CONTAINING PROTEIN"/>
    <property type="match status" value="1"/>
</dbReference>
<dbReference type="InterPro" id="IPR013830">
    <property type="entry name" value="SGNH_hydro"/>
</dbReference>
<protein>
    <submittedName>
        <fullName evidence="3">Esterase TesA</fullName>
        <ecNumber evidence="3">3.1.1.1</ecNumber>
    </submittedName>
</protein>
<proteinExistence type="predicted"/>
<evidence type="ECO:0000313" key="4">
    <source>
        <dbReference type="Proteomes" id="UP000315017"/>
    </source>
</evidence>
<name>A0A517YD04_9BACT</name>
<dbReference type="PANTHER" id="PTHR30383">
    <property type="entry name" value="THIOESTERASE 1/PROTEASE 1/LYSOPHOSPHOLIPASE L1"/>
    <property type="match status" value="1"/>
</dbReference>
<dbReference type="RefSeq" id="WP_145089891.1">
    <property type="nucleotide sequence ID" value="NZ_CP036274.1"/>
</dbReference>
<dbReference type="CDD" id="cd01834">
    <property type="entry name" value="SGNH_hydrolase_like_2"/>
    <property type="match status" value="1"/>
</dbReference>
<dbReference type="KEGG" id="aagg:ETAA8_32240"/>
<feature type="chain" id="PRO_5022150373" evidence="1">
    <location>
        <begin position="35"/>
        <end position="423"/>
    </location>
</feature>
<evidence type="ECO:0000256" key="1">
    <source>
        <dbReference type="SAM" id="SignalP"/>
    </source>
</evidence>
<sequence length="423" mass="45558" precursor="true">MSCFASLSPWHKLAIRAVIAAAAIFSASPSTATAAEGFFFQDGDRVLFIGDSITEQYQYSTDIELYLTTRFPKWRLQFLNAGISGDTAGGGAGRFKTHVLDEKPTAVTINFGMNDGGYGAFNKDSNARYVKNTESMLEAAKNAGIRVALVSPNAVDRRLQERFKLYLETQKEFYAPLASSAEKFGFPFVDQYATTRAALEKMEADKADAVRPFGDGFHTSSNGGLFMAHAILTGLHAPALVSDATIDVTSGKATGKACTVTGVSGDPQAVEFTRLDDALPLPIQKDWVSLLPYMNNLKDLNWYGLKVTGLAAGNYAVAIDGEEVAQFTADELAAGVNLGNVTQGPIHAQGKIVLDAMNAKNQLVHQRFRSVVMFNAPDWLAEVAAAPKAAELAKRMEKIAAAQAAIYEAVQPVKHNFAIKALK</sequence>
<dbReference type="SUPFAM" id="SSF52266">
    <property type="entry name" value="SGNH hydrolase"/>
    <property type="match status" value="1"/>
</dbReference>
<gene>
    <name evidence="3" type="primary">tesA</name>
    <name evidence="3" type="ORF">ETAA8_32240</name>
</gene>
<evidence type="ECO:0000259" key="2">
    <source>
        <dbReference type="Pfam" id="PF13472"/>
    </source>
</evidence>
<dbReference type="GO" id="GO:0004622">
    <property type="term" value="F:phosphatidylcholine lysophospholipase activity"/>
    <property type="evidence" value="ECO:0007669"/>
    <property type="project" value="TreeGrafter"/>
</dbReference>
<dbReference type="AlphaFoldDB" id="A0A517YD04"/>
<dbReference type="EC" id="3.1.1.1" evidence="3"/>
<dbReference type="OrthoDB" id="9794725at2"/>
<dbReference type="InterPro" id="IPR051532">
    <property type="entry name" value="Ester_Hydrolysis_Enzymes"/>
</dbReference>
<keyword evidence="1" id="KW-0732">Signal</keyword>
<feature type="domain" description="SGNH hydrolase-type esterase" evidence="2">
    <location>
        <begin position="48"/>
        <end position="223"/>
    </location>
</feature>